<evidence type="ECO:0000313" key="3">
    <source>
        <dbReference type="Proteomes" id="UP001175211"/>
    </source>
</evidence>
<evidence type="ECO:0000256" key="1">
    <source>
        <dbReference type="SAM" id="Phobius"/>
    </source>
</evidence>
<keyword evidence="1" id="KW-0472">Membrane</keyword>
<feature type="transmembrane region" description="Helical" evidence="1">
    <location>
        <begin position="93"/>
        <end position="116"/>
    </location>
</feature>
<dbReference type="PANTHER" id="PTHR35179:SF1">
    <property type="entry name" value="INTEGRAL MEMBRANE PROTEIN"/>
    <property type="match status" value="1"/>
</dbReference>
<organism evidence="2 3">
    <name type="scientific">Armillaria tabescens</name>
    <name type="common">Ringless honey mushroom</name>
    <name type="synonym">Agaricus tabescens</name>
    <dbReference type="NCBI Taxonomy" id="1929756"/>
    <lineage>
        <taxon>Eukaryota</taxon>
        <taxon>Fungi</taxon>
        <taxon>Dikarya</taxon>
        <taxon>Basidiomycota</taxon>
        <taxon>Agaricomycotina</taxon>
        <taxon>Agaricomycetes</taxon>
        <taxon>Agaricomycetidae</taxon>
        <taxon>Agaricales</taxon>
        <taxon>Marasmiineae</taxon>
        <taxon>Physalacriaceae</taxon>
        <taxon>Desarmillaria</taxon>
    </lineage>
</organism>
<gene>
    <name evidence="2" type="ORF">EV420DRAFT_622181</name>
</gene>
<reference evidence="2" key="1">
    <citation type="submission" date="2023-06" db="EMBL/GenBank/DDBJ databases">
        <authorList>
            <consortium name="Lawrence Berkeley National Laboratory"/>
            <person name="Ahrendt S."/>
            <person name="Sahu N."/>
            <person name="Indic B."/>
            <person name="Wong-Bajracharya J."/>
            <person name="Merenyi Z."/>
            <person name="Ke H.-M."/>
            <person name="Monk M."/>
            <person name="Kocsube S."/>
            <person name="Drula E."/>
            <person name="Lipzen A."/>
            <person name="Balint B."/>
            <person name="Henrissat B."/>
            <person name="Andreopoulos B."/>
            <person name="Martin F.M."/>
            <person name="Harder C.B."/>
            <person name="Rigling D."/>
            <person name="Ford K.L."/>
            <person name="Foster G.D."/>
            <person name="Pangilinan J."/>
            <person name="Papanicolaou A."/>
            <person name="Barry K."/>
            <person name="LaButti K."/>
            <person name="Viragh M."/>
            <person name="Koriabine M."/>
            <person name="Yan M."/>
            <person name="Riley R."/>
            <person name="Champramary S."/>
            <person name="Plett K.L."/>
            <person name="Tsai I.J."/>
            <person name="Slot J."/>
            <person name="Sipos G."/>
            <person name="Plett J."/>
            <person name="Nagy L.G."/>
            <person name="Grigoriev I.V."/>
        </authorList>
    </citation>
    <scope>NUCLEOTIDE SEQUENCE</scope>
    <source>
        <strain evidence="2">CCBAS 213</strain>
    </source>
</reference>
<evidence type="ECO:0000313" key="2">
    <source>
        <dbReference type="EMBL" id="KAK0454130.1"/>
    </source>
</evidence>
<dbReference type="EMBL" id="JAUEPS010000028">
    <property type="protein sequence ID" value="KAK0454130.1"/>
    <property type="molecule type" value="Genomic_DNA"/>
</dbReference>
<evidence type="ECO:0008006" key="4">
    <source>
        <dbReference type="Google" id="ProtNLM"/>
    </source>
</evidence>
<dbReference type="GeneID" id="85366379"/>
<accession>A0AA39N1V9</accession>
<dbReference type="RefSeq" id="XP_060328518.1">
    <property type="nucleotide sequence ID" value="XM_060482831.1"/>
</dbReference>
<name>A0AA39N1V9_ARMTA</name>
<protein>
    <recommendedName>
        <fullName evidence="4">Integral membrane protein</fullName>
    </recommendedName>
</protein>
<dbReference type="AlphaFoldDB" id="A0AA39N1V9"/>
<proteinExistence type="predicted"/>
<feature type="transmembrane region" description="Helical" evidence="1">
    <location>
        <begin position="29"/>
        <end position="49"/>
    </location>
</feature>
<keyword evidence="1" id="KW-0812">Transmembrane</keyword>
<comment type="caution">
    <text evidence="2">The sequence shown here is derived from an EMBL/GenBank/DDBJ whole genome shotgun (WGS) entry which is preliminary data.</text>
</comment>
<feature type="transmembrane region" description="Helical" evidence="1">
    <location>
        <begin position="61"/>
        <end position="87"/>
    </location>
</feature>
<feature type="transmembrane region" description="Helical" evidence="1">
    <location>
        <begin position="128"/>
        <end position="151"/>
    </location>
</feature>
<dbReference type="Proteomes" id="UP001175211">
    <property type="component" value="Unassembled WGS sequence"/>
</dbReference>
<keyword evidence="1" id="KW-1133">Transmembrane helix</keyword>
<keyword evidence="3" id="KW-1185">Reference proteome</keyword>
<sequence length="367" mass="41819">MFNLDAVHTRFKTEEPFVPLEVSKRDLELGSIVFGFFTGFLFFSVWAGYRETIRARRLTSYVFMIWLEIAANITFAVVSWGYLINIFPPGLPVFLICAICWICQVTCLTFIIVNRICILLSLPLERNVLRSAVGIILLMITVSSACIWIPAQLQINSKYIRVNSWWDRVEKSLYLCLDLALNVIFIRTVKKRLVDHGLKKYDHILRFNLRIISISIAMDVLLICTTALRNPFVYTQFHPVVYIVKLRIEMVMSRLIVRVAQSTGVQLYDKNTEISSGTFGTMRTQPPVAVQVDTHVFTHSEVGPEVEGTSICFPSVHWSLTAFVDVDVPNKVQPKRRRKSLMSTSSLGLDDKPVIDSDCTSTVVELK</sequence>
<dbReference type="PANTHER" id="PTHR35179">
    <property type="entry name" value="PROTEIN CBG02620"/>
    <property type="match status" value="1"/>
</dbReference>